<feature type="transmembrane region" description="Helical" evidence="7">
    <location>
        <begin position="116"/>
        <end position="136"/>
    </location>
</feature>
<dbReference type="GO" id="GO:0022857">
    <property type="term" value="F:transmembrane transporter activity"/>
    <property type="evidence" value="ECO:0007669"/>
    <property type="project" value="InterPro"/>
</dbReference>
<dbReference type="OrthoDB" id="2985014at2759"/>
<name>A0A1Y2G1G1_9BASI</name>
<comment type="caution">
    <text evidence="9">The sequence shown here is derived from an EMBL/GenBank/DDBJ whole genome shotgun (WGS) entry which is preliminary data.</text>
</comment>
<evidence type="ECO:0000259" key="8">
    <source>
        <dbReference type="PROSITE" id="PS50850"/>
    </source>
</evidence>
<keyword evidence="4 7" id="KW-1133">Transmembrane helix</keyword>
<reference evidence="9 10" key="1">
    <citation type="submission" date="2016-07" db="EMBL/GenBank/DDBJ databases">
        <title>Pervasive Adenine N6-methylation of Active Genes in Fungi.</title>
        <authorList>
            <consortium name="DOE Joint Genome Institute"/>
            <person name="Mondo S.J."/>
            <person name="Dannebaum R.O."/>
            <person name="Kuo R.C."/>
            <person name="Labutti K."/>
            <person name="Haridas S."/>
            <person name="Kuo A."/>
            <person name="Salamov A."/>
            <person name="Ahrendt S.R."/>
            <person name="Lipzen A."/>
            <person name="Sullivan W."/>
            <person name="Andreopoulos W.B."/>
            <person name="Clum A."/>
            <person name="Lindquist E."/>
            <person name="Daum C."/>
            <person name="Ramamoorthy G.K."/>
            <person name="Gryganskyi A."/>
            <person name="Culley D."/>
            <person name="Magnuson J.K."/>
            <person name="James T.Y."/>
            <person name="O'Malley M.A."/>
            <person name="Stajich J.E."/>
            <person name="Spatafora J.W."/>
            <person name="Visel A."/>
            <person name="Grigoriev I.V."/>
        </authorList>
    </citation>
    <scope>NUCLEOTIDE SEQUENCE [LARGE SCALE GENOMIC DNA]</scope>
    <source>
        <strain evidence="9 10">62-1032</strain>
    </source>
</reference>
<proteinExistence type="predicted"/>
<evidence type="ECO:0000256" key="5">
    <source>
        <dbReference type="ARBA" id="ARBA00023136"/>
    </source>
</evidence>
<dbReference type="AlphaFoldDB" id="A0A1Y2G1G1"/>
<evidence type="ECO:0000256" key="4">
    <source>
        <dbReference type="ARBA" id="ARBA00022989"/>
    </source>
</evidence>
<dbReference type="SUPFAM" id="SSF103473">
    <property type="entry name" value="MFS general substrate transporter"/>
    <property type="match status" value="1"/>
</dbReference>
<feature type="transmembrane region" description="Helical" evidence="7">
    <location>
        <begin position="291"/>
        <end position="315"/>
    </location>
</feature>
<keyword evidence="10" id="KW-1185">Reference proteome</keyword>
<dbReference type="InterPro" id="IPR020846">
    <property type="entry name" value="MFS_dom"/>
</dbReference>
<protein>
    <submittedName>
        <fullName evidence="9">Major facilitator superfamily domain-containing protein</fullName>
    </submittedName>
</protein>
<feature type="transmembrane region" description="Helical" evidence="7">
    <location>
        <begin position="445"/>
        <end position="466"/>
    </location>
</feature>
<dbReference type="Gene3D" id="1.20.1250.20">
    <property type="entry name" value="MFS general substrate transporter like domains"/>
    <property type="match status" value="2"/>
</dbReference>
<keyword evidence="5 7" id="KW-0472">Membrane</keyword>
<evidence type="ECO:0000256" key="1">
    <source>
        <dbReference type="ARBA" id="ARBA00004141"/>
    </source>
</evidence>
<dbReference type="FunFam" id="1.20.1250.20:FF:000013">
    <property type="entry name" value="MFS general substrate transporter"/>
    <property type="match status" value="1"/>
</dbReference>
<accession>A0A1Y2G1G1</accession>
<feature type="transmembrane region" description="Helical" evidence="7">
    <location>
        <begin position="176"/>
        <end position="196"/>
    </location>
</feature>
<dbReference type="PANTHER" id="PTHR43791">
    <property type="entry name" value="PERMEASE-RELATED"/>
    <property type="match status" value="1"/>
</dbReference>
<feature type="region of interest" description="Disordered" evidence="6">
    <location>
        <begin position="1"/>
        <end position="27"/>
    </location>
</feature>
<dbReference type="STRING" id="106004.A0A1Y2G1G1"/>
<feature type="domain" description="Major facilitator superfamily (MFS) profile" evidence="8">
    <location>
        <begin position="50"/>
        <end position="473"/>
    </location>
</feature>
<feature type="transmembrane region" description="Helical" evidence="7">
    <location>
        <begin position="327"/>
        <end position="345"/>
    </location>
</feature>
<feature type="transmembrane region" description="Helical" evidence="7">
    <location>
        <begin position="414"/>
        <end position="433"/>
    </location>
</feature>
<dbReference type="PROSITE" id="PS50850">
    <property type="entry name" value="MFS"/>
    <property type="match status" value="1"/>
</dbReference>
<evidence type="ECO:0000313" key="9">
    <source>
        <dbReference type="EMBL" id="ORY90695.1"/>
    </source>
</evidence>
<comment type="subcellular location">
    <subcellularLocation>
        <location evidence="1">Membrane</location>
        <topology evidence="1">Multi-pass membrane protein</topology>
    </subcellularLocation>
</comment>
<dbReference type="Proteomes" id="UP000193467">
    <property type="component" value="Unassembled WGS sequence"/>
</dbReference>
<keyword evidence="3 7" id="KW-0812">Transmembrane</keyword>
<dbReference type="EMBL" id="MCGR01000003">
    <property type="protein sequence ID" value="ORY90695.1"/>
    <property type="molecule type" value="Genomic_DNA"/>
</dbReference>
<feature type="transmembrane region" description="Helical" evidence="7">
    <location>
        <begin position="381"/>
        <end position="402"/>
    </location>
</feature>
<organism evidence="9 10">
    <name type="scientific">Leucosporidium creatinivorum</name>
    <dbReference type="NCBI Taxonomy" id="106004"/>
    <lineage>
        <taxon>Eukaryota</taxon>
        <taxon>Fungi</taxon>
        <taxon>Dikarya</taxon>
        <taxon>Basidiomycota</taxon>
        <taxon>Pucciniomycotina</taxon>
        <taxon>Microbotryomycetes</taxon>
        <taxon>Leucosporidiales</taxon>
        <taxon>Leucosporidium</taxon>
    </lineage>
</organism>
<dbReference type="PANTHER" id="PTHR43791:SF21">
    <property type="entry name" value="MAJOR FACILITATOR SUPERFAMILY (MFS) PROFILE DOMAIN-CONTAINING PROTEIN"/>
    <property type="match status" value="1"/>
</dbReference>
<evidence type="ECO:0000313" key="10">
    <source>
        <dbReference type="Proteomes" id="UP000193467"/>
    </source>
</evidence>
<evidence type="ECO:0000256" key="7">
    <source>
        <dbReference type="SAM" id="Phobius"/>
    </source>
</evidence>
<evidence type="ECO:0000256" key="2">
    <source>
        <dbReference type="ARBA" id="ARBA00022448"/>
    </source>
</evidence>
<dbReference type="InParanoid" id="A0A1Y2G1G1"/>
<evidence type="ECO:0000256" key="3">
    <source>
        <dbReference type="ARBA" id="ARBA00022692"/>
    </source>
</evidence>
<dbReference type="InterPro" id="IPR036259">
    <property type="entry name" value="MFS_trans_sf"/>
</dbReference>
<sequence length="506" mass="55176">MNDLKPSALHDEHYAPDEDEPSLPSSTPIVLTDEQRQLDRSLNRKLDLILLPLLAFNFLLCGIDKTNIGNAATNGMALKAGLGPDDIPDSVSLLSVTFVTLQPLSVALGRRVGFKIYLPLLMFLWGTVTMAHAAVWNRGTLIALRLLLGAFEAGYVPTCFWTLSTFYPKYQLALRIGIFAACYAGAGAFSGLIAYGCFQLPEDRLYGYQWLFILEGAVTLCSAICTFFILPKNMETAWFLNAGERARSVERMTAEATLYSHGPVANSAAAHGKAASTTWRDVKDALDWRKVLIVVGNICATLPVSAFGVFAPLVVKGMGYTALEANLMSVPPFIVGAFGIVAFVYSSDRFRERSLHSCAGMLIAIVGLAVMAGSQNNKLRYGFLHVCLAGAFAAGPLIASWLANNTPEAGVRPLVIGMNGYSNIAGVIAGQLFKSKYSPKYETPLIITMALLAFGILVFLSIRLLYARINRQRQALISAMSEEDIEAERLNEERRGDQKRTFIYGL</sequence>
<gene>
    <name evidence="9" type="ORF">BCR35DRAFT_342082</name>
</gene>
<feature type="transmembrane region" description="Helical" evidence="7">
    <location>
        <begin position="142"/>
        <end position="164"/>
    </location>
</feature>
<feature type="transmembrane region" description="Helical" evidence="7">
    <location>
        <begin position="357"/>
        <end position="375"/>
    </location>
</feature>
<feature type="transmembrane region" description="Helical" evidence="7">
    <location>
        <begin position="208"/>
        <end position="230"/>
    </location>
</feature>
<dbReference type="GO" id="GO:0016020">
    <property type="term" value="C:membrane"/>
    <property type="evidence" value="ECO:0007669"/>
    <property type="project" value="UniProtKB-SubCell"/>
</dbReference>
<keyword evidence="2" id="KW-0813">Transport</keyword>
<dbReference type="Pfam" id="PF07690">
    <property type="entry name" value="MFS_1"/>
    <property type="match status" value="1"/>
</dbReference>
<evidence type="ECO:0000256" key="6">
    <source>
        <dbReference type="SAM" id="MobiDB-lite"/>
    </source>
</evidence>
<dbReference type="InterPro" id="IPR011701">
    <property type="entry name" value="MFS"/>
</dbReference>